<name>A0ABD5NRW3_9EURY</name>
<keyword evidence="1" id="KW-0472">Membrane</keyword>
<accession>A0ABD5NRW3</accession>
<keyword evidence="1" id="KW-1133">Transmembrane helix</keyword>
<organism evidence="2 3">
    <name type="scientific">Halovivax cerinus</name>
    <dbReference type="NCBI Taxonomy" id="1487865"/>
    <lineage>
        <taxon>Archaea</taxon>
        <taxon>Methanobacteriati</taxon>
        <taxon>Methanobacteriota</taxon>
        <taxon>Stenosarchaea group</taxon>
        <taxon>Halobacteria</taxon>
        <taxon>Halobacteriales</taxon>
        <taxon>Natrialbaceae</taxon>
        <taxon>Halovivax</taxon>
    </lineage>
</organism>
<comment type="caution">
    <text evidence="2">The sequence shown here is derived from an EMBL/GenBank/DDBJ whole genome shotgun (WGS) entry which is preliminary data.</text>
</comment>
<evidence type="ECO:0000313" key="3">
    <source>
        <dbReference type="Proteomes" id="UP001595846"/>
    </source>
</evidence>
<dbReference type="AlphaFoldDB" id="A0ABD5NRW3"/>
<sequence length="80" mass="8250">MEHTAEAYGEYWGGAVRIAVGGLLTWIGRTVAGPFLALDGLGPTAVGFAVFAGMLVVGTYVAVLGLARVIRTAVAAERSR</sequence>
<protein>
    <submittedName>
        <fullName evidence="2">Uncharacterized protein</fullName>
    </submittedName>
</protein>
<keyword evidence="1" id="KW-0812">Transmembrane</keyword>
<keyword evidence="3" id="KW-1185">Reference proteome</keyword>
<feature type="transmembrane region" description="Helical" evidence="1">
    <location>
        <begin position="45"/>
        <end position="70"/>
    </location>
</feature>
<proteinExistence type="predicted"/>
<reference evidence="2 3" key="1">
    <citation type="journal article" date="2019" name="Int. J. Syst. Evol. Microbiol.">
        <title>The Global Catalogue of Microorganisms (GCM) 10K type strain sequencing project: providing services to taxonomists for standard genome sequencing and annotation.</title>
        <authorList>
            <consortium name="The Broad Institute Genomics Platform"/>
            <consortium name="The Broad Institute Genome Sequencing Center for Infectious Disease"/>
            <person name="Wu L."/>
            <person name="Ma J."/>
        </authorList>
    </citation>
    <scope>NUCLEOTIDE SEQUENCE [LARGE SCALE GENOMIC DNA]</scope>
    <source>
        <strain evidence="2 3">IBRC-M 10256</strain>
    </source>
</reference>
<evidence type="ECO:0000256" key="1">
    <source>
        <dbReference type="SAM" id="Phobius"/>
    </source>
</evidence>
<evidence type="ECO:0000313" key="2">
    <source>
        <dbReference type="EMBL" id="MFC3959741.1"/>
    </source>
</evidence>
<gene>
    <name evidence="2" type="ORF">ACFOUR_15370</name>
</gene>
<dbReference type="RefSeq" id="WP_256533255.1">
    <property type="nucleotide sequence ID" value="NZ_CP101824.1"/>
</dbReference>
<dbReference type="Proteomes" id="UP001595846">
    <property type="component" value="Unassembled WGS sequence"/>
</dbReference>
<dbReference type="EMBL" id="JBHSAQ010000013">
    <property type="protein sequence ID" value="MFC3959741.1"/>
    <property type="molecule type" value="Genomic_DNA"/>
</dbReference>
<dbReference type="GeneID" id="73902367"/>